<sequence>MLPAAADLRLPHLTAAAASGWELRAVDLRKECIRYNFAVCAKIYDIPDAGIVIFSAFHI</sequence>
<name>A0A2C9A1C4_9MICO</name>
<dbReference type="EMBL" id="OCST01000005">
    <property type="protein sequence ID" value="SOE72835.1"/>
    <property type="molecule type" value="Genomic_DNA"/>
</dbReference>
<reference evidence="1 2" key="1">
    <citation type="submission" date="2017-09" db="EMBL/GenBank/DDBJ databases">
        <authorList>
            <person name="Ehlers B."/>
            <person name="Leendertz F.H."/>
        </authorList>
    </citation>
    <scope>NUCLEOTIDE SEQUENCE [LARGE SCALE GENOMIC DNA]</scope>
    <source>
        <strain evidence="1 2">CGMCC 1.05381</strain>
    </source>
</reference>
<accession>A0A2C9A1C4</accession>
<gene>
    <name evidence="1" type="ORF">SAMN06296378_2632</name>
</gene>
<organism evidence="1 2">
    <name type="scientific">Salinibacterium xinjiangense</name>
    <dbReference type="NCBI Taxonomy" id="386302"/>
    <lineage>
        <taxon>Bacteria</taxon>
        <taxon>Bacillati</taxon>
        <taxon>Actinomycetota</taxon>
        <taxon>Actinomycetes</taxon>
        <taxon>Micrococcales</taxon>
        <taxon>Microbacteriaceae</taxon>
        <taxon>Salinibacterium</taxon>
    </lineage>
</organism>
<dbReference type="Proteomes" id="UP000219440">
    <property type="component" value="Unassembled WGS sequence"/>
</dbReference>
<protein>
    <submittedName>
        <fullName evidence="1">Uncharacterized protein</fullName>
    </submittedName>
</protein>
<evidence type="ECO:0000313" key="2">
    <source>
        <dbReference type="Proteomes" id="UP000219440"/>
    </source>
</evidence>
<dbReference type="AlphaFoldDB" id="A0A2C9A1C4"/>
<evidence type="ECO:0000313" key="1">
    <source>
        <dbReference type="EMBL" id="SOE72835.1"/>
    </source>
</evidence>
<keyword evidence="2" id="KW-1185">Reference proteome</keyword>
<proteinExistence type="predicted"/>